<evidence type="ECO:0000313" key="2">
    <source>
        <dbReference type="Proteomes" id="UP000594638"/>
    </source>
</evidence>
<keyword evidence="2" id="KW-1185">Reference proteome</keyword>
<dbReference type="Proteomes" id="UP000594638">
    <property type="component" value="Unassembled WGS sequence"/>
</dbReference>
<organism evidence="1 2">
    <name type="scientific">Olea europaea subsp. europaea</name>
    <dbReference type="NCBI Taxonomy" id="158383"/>
    <lineage>
        <taxon>Eukaryota</taxon>
        <taxon>Viridiplantae</taxon>
        <taxon>Streptophyta</taxon>
        <taxon>Embryophyta</taxon>
        <taxon>Tracheophyta</taxon>
        <taxon>Spermatophyta</taxon>
        <taxon>Magnoliopsida</taxon>
        <taxon>eudicotyledons</taxon>
        <taxon>Gunneridae</taxon>
        <taxon>Pentapetalae</taxon>
        <taxon>asterids</taxon>
        <taxon>lamiids</taxon>
        <taxon>Lamiales</taxon>
        <taxon>Oleaceae</taxon>
        <taxon>Oleeae</taxon>
        <taxon>Olea</taxon>
    </lineage>
</organism>
<name>A0A8S0S7Y8_OLEEU</name>
<dbReference type="AlphaFoldDB" id="A0A8S0S7Y8"/>
<accession>A0A8S0S7Y8</accession>
<evidence type="ECO:0000313" key="1">
    <source>
        <dbReference type="EMBL" id="CAA2987866.1"/>
    </source>
</evidence>
<reference evidence="1 2" key="1">
    <citation type="submission" date="2019-12" db="EMBL/GenBank/DDBJ databases">
        <authorList>
            <person name="Alioto T."/>
            <person name="Alioto T."/>
            <person name="Gomez Garrido J."/>
        </authorList>
    </citation>
    <scope>NUCLEOTIDE SEQUENCE [LARGE SCALE GENOMIC DNA]</scope>
</reference>
<proteinExistence type="predicted"/>
<dbReference type="EMBL" id="CACTIH010003953">
    <property type="protein sequence ID" value="CAA2987866.1"/>
    <property type="molecule type" value="Genomic_DNA"/>
</dbReference>
<protein>
    <submittedName>
        <fullName evidence="1">Uncharacterized protein</fullName>
    </submittedName>
</protein>
<dbReference type="Gramene" id="OE9A080211T1">
    <property type="protein sequence ID" value="OE9A080211C1"/>
    <property type="gene ID" value="OE9A080211"/>
</dbReference>
<sequence length="74" mass="8251">MSSHDGPGRETAGREGIIITMHGHGQLMPGHFGSNSWTKGQWYHVMAVLYEHLPPLGWGIISTAHQGHWPNPYH</sequence>
<comment type="caution">
    <text evidence="1">The sequence shown here is derived from an EMBL/GenBank/DDBJ whole genome shotgun (WGS) entry which is preliminary data.</text>
</comment>
<gene>
    <name evidence="1" type="ORF">OLEA9_A080211</name>
</gene>